<comment type="caution">
    <text evidence="1">The sequence shown here is derived from an EMBL/GenBank/DDBJ whole genome shotgun (WGS) entry which is preliminary data.</text>
</comment>
<organism evidence="1 2">
    <name type="scientific">Ramlibacter pinisoli</name>
    <dbReference type="NCBI Taxonomy" id="2682844"/>
    <lineage>
        <taxon>Bacteria</taxon>
        <taxon>Pseudomonadati</taxon>
        <taxon>Pseudomonadota</taxon>
        <taxon>Betaproteobacteria</taxon>
        <taxon>Burkholderiales</taxon>
        <taxon>Comamonadaceae</taxon>
        <taxon>Ramlibacter</taxon>
    </lineage>
</organism>
<keyword evidence="2" id="KW-1185">Reference proteome</keyword>
<gene>
    <name evidence="1" type="ORF">GON04_15590</name>
</gene>
<dbReference type="AlphaFoldDB" id="A0A6N8IY18"/>
<dbReference type="Proteomes" id="UP000469385">
    <property type="component" value="Unassembled WGS sequence"/>
</dbReference>
<evidence type="ECO:0000313" key="1">
    <source>
        <dbReference type="EMBL" id="MVQ30883.1"/>
    </source>
</evidence>
<evidence type="ECO:0000313" key="2">
    <source>
        <dbReference type="Proteomes" id="UP000469385"/>
    </source>
</evidence>
<name>A0A6N8IY18_9BURK</name>
<dbReference type="RefSeq" id="WP_157398989.1">
    <property type="nucleotide sequence ID" value="NZ_WSEL01000009.1"/>
</dbReference>
<sequence>MSEAARTYNQVHVPRPATPGRRRLSIYISWSYPAEANRDITELDNRFSTMTEVRRVLWPAYEVPRFADPRQFKQGIAGSLELFFWAWVPFQKLAGEVTGHPVPVFQRVDQAGFAQPLDERVLADVDTLFLFGLDHNVTGQLPSPAEIEALRKFLQREKTCLVIGPHHDVGATDDLEVRAIEYAHHGDLLVPRQQRFGGYTIALLQALDIPVVNRYALRPAVQPGTRNQVAPLSVDRDADTRGWMAGVESLTFHMHLPHYAVTRDDGTARVIARQPMDLSRPHPFAQAGATEFNSVVWAPPKGDRAGDVLVCDSTAFSTLFGGDASLERFWKNLATAA</sequence>
<proteinExistence type="predicted"/>
<protein>
    <submittedName>
        <fullName evidence="1">Uncharacterized protein</fullName>
    </submittedName>
</protein>
<dbReference type="EMBL" id="WSEL01000009">
    <property type="protein sequence ID" value="MVQ30883.1"/>
    <property type="molecule type" value="Genomic_DNA"/>
</dbReference>
<accession>A0A6N8IY18</accession>
<reference evidence="1 2" key="1">
    <citation type="submission" date="2019-12" db="EMBL/GenBank/DDBJ databases">
        <authorList>
            <person name="Huq M.A."/>
        </authorList>
    </citation>
    <scope>NUCLEOTIDE SEQUENCE [LARGE SCALE GENOMIC DNA]</scope>
    <source>
        <strain evidence="1 2">MAH-25</strain>
    </source>
</reference>